<feature type="compositionally biased region" description="Low complexity" evidence="1">
    <location>
        <begin position="110"/>
        <end position="136"/>
    </location>
</feature>
<feature type="region of interest" description="Disordered" evidence="1">
    <location>
        <begin position="103"/>
        <end position="136"/>
    </location>
</feature>
<name>A0A397T9C3_9GLOM</name>
<keyword evidence="2" id="KW-0812">Transmembrane</keyword>
<dbReference type="EMBL" id="QKYT01000073">
    <property type="protein sequence ID" value="RIA94828.1"/>
    <property type="molecule type" value="Genomic_DNA"/>
</dbReference>
<sequence length="498" mass="57285">MLIKEEFEQKPILNNDENKECEIDLEDINKSAPFTLEPQSFLQENENKNAKNSERITQKITRNLQDKKDKIKRAKTISFPFDDKEKVKVSDINFKSPDSTLRLRNKENNNIRSSESSNTEISSNSTSSNKSSSTNSTNKIKKEIPLILKENVGQANFFTRKIHWSWILLFLAVCAVVVYMMFRLETIHVEDQDKKIIIKLVQLMPLENFAESTEKLVEDIIQVDLPCKFFNFQLTSGSVMDGTVSCRRFANIVEDSPAFKETGSSIAKLLRAFSDKIMGAGVALEDMYRNGDMLFWVLNNEISDMISKLNPSLFERLFENEDKAFFRSRIQELINSIEEFRGKVTVAKNAIVDAETYRNSAEKKVRQGIIEATKFIHHGPNIHEYRLKLSEKEYYLEKVNDEKAIDVLNAMDELKHAENILKILEKSHEALDLINKILISYRNSLIDVESQLGKIGKSKITKKDLNKLEKLVDILKTSQQKFIGKDTLGDKESSKIYV</sequence>
<reference evidence="3 4" key="1">
    <citation type="submission" date="2018-06" db="EMBL/GenBank/DDBJ databases">
        <title>Comparative genomics reveals the genomic features of Rhizophagus irregularis, R. cerebriforme, R. diaphanum and Gigaspora rosea, and their symbiotic lifestyle signature.</title>
        <authorList>
            <person name="Morin E."/>
            <person name="San Clemente H."/>
            <person name="Chen E.C.H."/>
            <person name="De La Providencia I."/>
            <person name="Hainaut M."/>
            <person name="Kuo A."/>
            <person name="Kohler A."/>
            <person name="Murat C."/>
            <person name="Tang N."/>
            <person name="Roy S."/>
            <person name="Loubradou J."/>
            <person name="Henrissat B."/>
            <person name="Grigoriev I.V."/>
            <person name="Corradi N."/>
            <person name="Roux C."/>
            <person name="Martin F.M."/>
        </authorList>
    </citation>
    <scope>NUCLEOTIDE SEQUENCE [LARGE SCALE GENOMIC DNA]</scope>
    <source>
        <strain evidence="3 4">DAOM 227022</strain>
    </source>
</reference>
<evidence type="ECO:0000313" key="3">
    <source>
        <dbReference type="EMBL" id="RIA94828.1"/>
    </source>
</evidence>
<dbReference type="OrthoDB" id="2387621at2759"/>
<comment type="caution">
    <text evidence="3">The sequence shown here is derived from an EMBL/GenBank/DDBJ whole genome shotgun (WGS) entry which is preliminary data.</text>
</comment>
<keyword evidence="4" id="KW-1185">Reference proteome</keyword>
<gene>
    <name evidence="3" type="ORF">C1645_734526</name>
</gene>
<evidence type="ECO:0000256" key="2">
    <source>
        <dbReference type="SAM" id="Phobius"/>
    </source>
</evidence>
<evidence type="ECO:0000256" key="1">
    <source>
        <dbReference type="SAM" id="MobiDB-lite"/>
    </source>
</evidence>
<dbReference type="STRING" id="658196.A0A397T9C3"/>
<feature type="transmembrane region" description="Helical" evidence="2">
    <location>
        <begin position="164"/>
        <end position="182"/>
    </location>
</feature>
<proteinExistence type="predicted"/>
<accession>A0A397T9C3</accession>
<keyword evidence="2" id="KW-1133">Transmembrane helix</keyword>
<evidence type="ECO:0000313" key="4">
    <source>
        <dbReference type="Proteomes" id="UP000265703"/>
    </source>
</evidence>
<keyword evidence="2" id="KW-0472">Membrane</keyword>
<organism evidence="3 4">
    <name type="scientific">Glomus cerebriforme</name>
    <dbReference type="NCBI Taxonomy" id="658196"/>
    <lineage>
        <taxon>Eukaryota</taxon>
        <taxon>Fungi</taxon>
        <taxon>Fungi incertae sedis</taxon>
        <taxon>Mucoromycota</taxon>
        <taxon>Glomeromycotina</taxon>
        <taxon>Glomeromycetes</taxon>
        <taxon>Glomerales</taxon>
        <taxon>Glomeraceae</taxon>
        <taxon>Glomus</taxon>
    </lineage>
</organism>
<protein>
    <submittedName>
        <fullName evidence="3">Uncharacterized protein</fullName>
    </submittedName>
</protein>
<dbReference type="Proteomes" id="UP000265703">
    <property type="component" value="Unassembled WGS sequence"/>
</dbReference>
<dbReference type="AlphaFoldDB" id="A0A397T9C3"/>